<protein>
    <submittedName>
        <fullName evidence="2">Uncharacterized protein</fullName>
    </submittedName>
</protein>
<dbReference type="Proteomes" id="UP000657574">
    <property type="component" value="Unassembled WGS sequence"/>
</dbReference>
<evidence type="ECO:0000256" key="1">
    <source>
        <dbReference type="SAM" id="MobiDB-lite"/>
    </source>
</evidence>
<gene>
    <name evidence="2" type="ORF">GCM10010121_036620</name>
</gene>
<feature type="region of interest" description="Disordered" evidence="1">
    <location>
        <begin position="21"/>
        <end position="45"/>
    </location>
</feature>
<keyword evidence="3" id="KW-1185">Reference proteome</keyword>
<reference evidence="2" key="2">
    <citation type="submission" date="2020-09" db="EMBL/GenBank/DDBJ databases">
        <authorList>
            <person name="Sun Q."/>
            <person name="Ohkuma M."/>
        </authorList>
    </citation>
    <scope>NUCLEOTIDE SEQUENCE</scope>
    <source>
        <strain evidence="2">JCM 3086</strain>
    </source>
</reference>
<sequence>MNGSRETRGLSYVHRGYPPRVVTIDAPSTPGPDRTLARNGSDEVTVTTQWGHKALARLSVASEKVEP</sequence>
<proteinExistence type="predicted"/>
<name>A0A917KPX5_9ACTN</name>
<dbReference type="AlphaFoldDB" id="A0A917KPX5"/>
<evidence type="ECO:0000313" key="2">
    <source>
        <dbReference type="EMBL" id="GGJ22207.1"/>
    </source>
</evidence>
<organism evidence="2 3">
    <name type="scientific">Streptomyces brasiliensis</name>
    <dbReference type="NCBI Taxonomy" id="1954"/>
    <lineage>
        <taxon>Bacteria</taxon>
        <taxon>Bacillati</taxon>
        <taxon>Actinomycetota</taxon>
        <taxon>Actinomycetes</taxon>
        <taxon>Kitasatosporales</taxon>
        <taxon>Streptomycetaceae</taxon>
        <taxon>Streptomyces</taxon>
    </lineage>
</organism>
<comment type="caution">
    <text evidence="2">The sequence shown here is derived from an EMBL/GenBank/DDBJ whole genome shotgun (WGS) entry which is preliminary data.</text>
</comment>
<dbReference type="EMBL" id="BMQA01000010">
    <property type="protein sequence ID" value="GGJ22207.1"/>
    <property type="molecule type" value="Genomic_DNA"/>
</dbReference>
<evidence type="ECO:0000313" key="3">
    <source>
        <dbReference type="Proteomes" id="UP000657574"/>
    </source>
</evidence>
<accession>A0A917KPX5</accession>
<reference evidence="2" key="1">
    <citation type="journal article" date="2014" name="Int. J. Syst. Evol. Microbiol.">
        <title>Complete genome sequence of Corynebacterium casei LMG S-19264T (=DSM 44701T), isolated from a smear-ripened cheese.</title>
        <authorList>
            <consortium name="US DOE Joint Genome Institute (JGI-PGF)"/>
            <person name="Walter F."/>
            <person name="Albersmeier A."/>
            <person name="Kalinowski J."/>
            <person name="Ruckert C."/>
        </authorList>
    </citation>
    <scope>NUCLEOTIDE SEQUENCE</scope>
    <source>
        <strain evidence="2">JCM 3086</strain>
    </source>
</reference>